<dbReference type="Proteomes" id="UP001214898">
    <property type="component" value="Chromosome"/>
</dbReference>
<gene>
    <name evidence="2" type="ORF">P5633_21780</name>
</gene>
<dbReference type="NCBIfam" id="TIGR01671">
    <property type="entry name" value="phage_TIGR01671"/>
    <property type="match status" value="1"/>
</dbReference>
<name>A0AAX3RPV2_BACIU</name>
<evidence type="ECO:0000313" key="3">
    <source>
        <dbReference type="Proteomes" id="UP001214898"/>
    </source>
</evidence>
<dbReference type="EMBL" id="CP120576">
    <property type="protein sequence ID" value="WEY84814.1"/>
    <property type="molecule type" value="Genomic_DNA"/>
</dbReference>
<evidence type="ECO:0000259" key="1">
    <source>
        <dbReference type="Pfam" id="PF09643"/>
    </source>
</evidence>
<sequence>MREIKFRAWSNKYQHMFRVSEISQDRSGYTHGIVDAEFKNEFEPEFDSPFAWIGRVDFKKSSDGRVAALGQNPDDEPFYLMQYTGLKDKNGREIYEGDILKRTVTIIVYGSGKPPEDVVEYMKVEYREDYAGFYIGERPLHAYVDNTLDIDTGCRCTKPEVIGDVYRNPKLLEASHASE</sequence>
<proteinExistence type="predicted"/>
<dbReference type="InterPro" id="IPR010024">
    <property type="entry name" value="CHP16711"/>
</dbReference>
<reference evidence="2" key="1">
    <citation type="submission" date="2025-02" db="EMBL/GenBank/DDBJ databases">
        <title>Complete genome sequences of 52 Bacillus and Priestia strains isolated from West-African fermentations and 26 reference strains from the DSMZ collection.</title>
        <authorList>
            <person name="Wiedenbein E.S."/>
            <person name="Canoy T.S."/>
            <person name="Hui Y."/>
            <person name="Parkouda C."/>
            <person name="Dawende C."/>
            <person name="Ametefe E."/>
            <person name="Jespersen L."/>
            <person name="Nielsen D.S."/>
        </authorList>
    </citation>
    <scope>NUCLEOTIDE SEQUENCE</scope>
    <source>
        <strain evidence="2">PRO56</strain>
    </source>
</reference>
<dbReference type="Pfam" id="PF09643">
    <property type="entry name" value="YopX"/>
    <property type="match status" value="1"/>
</dbReference>
<accession>A0AAX3RPV2</accession>
<dbReference type="SUPFAM" id="SSF159006">
    <property type="entry name" value="YopX-like"/>
    <property type="match status" value="1"/>
</dbReference>
<dbReference type="AlphaFoldDB" id="A0AAX3RPV2"/>
<dbReference type="Gene3D" id="2.30.30.290">
    <property type="entry name" value="YopX-like domains"/>
    <property type="match status" value="1"/>
</dbReference>
<protein>
    <submittedName>
        <fullName evidence="2">YopX family protein</fullName>
    </submittedName>
</protein>
<evidence type="ECO:0000313" key="2">
    <source>
        <dbReference type="EMBL" id="WEY84814.1"/>
    </source>
</evidence>
<dbReference type="RefSeq" id="WP_144452732.1">
    <property type="nucleotide sequence ID" value="NZ_JASPFH010000027.1"/>
</dbReference>
<feature type="domain" description="YopX protein" evidence="1">
    <location>
        <begin position="5"/>
        <end position="173"/>
    </location>
</feature>
<organism evidence="2 3">
    <name type="scientific">Bacillus subtilis</name>
    <dbReference type="NCBI Taxonomy" id="1423"/>
    <lineage>
        <taxon>Bacteria</taxon>
        <taxon>Bacillati</taxon>
        <taxon>Bacillota</taxon>
        <taxon>Bacilli</taxon>
        <taxon>Bacillales</taxon>
        <taxon>Bacillaceae</taxon>
        <taxon>Bacillus</taxon>
    </lineage>
</organism>
<dbReference type="InterPro" id="IPR019096">
    <property type="entry name" value="YopX_protein"/>
</dbReference>
<dbReference type="InterPro" id="IPR023385">
    <property type="entry name" value="YopX-like_C"/>
</dbReference>